<evidence type="ECO:0000313" key="8">
    <source>
        <dbReference type="Proteomes" id="UP000326671"/>
    </source>
</evidence>
<dbReference type="Proteomes" id="UP000326671">
    <property type="component" value="Unassembled WGS sequence"/>
</dbReference>
<dbReference type="Pfam" id="PF02776">
    <property type="entry name" value="TPP_enzyme_N"/>
    <property type="match status" value="1"/>
</dbReference>
<dbReference type="GO" id="GO:0050660">
    <property type="term" value="F:flavin adenine dinucleotide binding"/>
    <property type="evidence" value="ECO:0007669"/>
    <property type="project" value="TreeGrafter"/>
</dbReference>
<keyword evidence="8" id="KW-1185">Reference proteome</keyword>
<evidence type="ECO:0000259" key="6">
    <source>
        <dbReference type="Pfam" id="PF02776"/>
    </source>
</evidence>
<evidence type="ECO:0000259" key="4">
    <source>
        <dbReference type="Pfam" id="PF00205"/>
    </source>
</evidence>
<dbReference type="GO" id="GO:0009097">
    <property type="term" value="P:isoleucine biosynthetic process"/>
    <property type="evidence" value="ECO:0007669"/>
    <property type="project" value="TreeGrafter"/>
</dbReference>
<dbReference type="InterPro" id="IPR011766">
    <property type="entry name" value="TPP_enzyme_TPP-bd"/>
</dbReference>
<proteinExistence type="inferred from homology"/>
<dbReference type="RefSeq" id="WP_150440196.1">
    <property type="nucleotide sequence ID" value="NZ_VYKL01000018.1"/>
</dbReference>
<feature type="domain" description="Thiamine pyrophosphate enzyme central" evidence="4">
    <location>
        <begin position="206"/>
        <end position="314"/>
    </location>
</feature>
<sequence>MYTASTAFLEALQEAGVSYIFANLGSDHPAIIESLAEAKLKNKKLPEVIICPNEMVALSSAHGYAQITGKPQAVIIHVECGTQNLGGAIHNASKGRVPVLIFAGASPFTQEGELTGSRNEFIHWIQDVFDQRGIMRGYSKYNNEIRTGTNIKQIVHRSLQFAKSDPKGPVYLMGAREVMEAEVEPVTIDTSLWEPIMPTAMPPQSVNEVVQDLLKAEKPLVVTSYLGRNPEAVDELVTFCELLSIPVIESCPNYMNFPSDHPLHCGYQWNTPGQNELIADADLILVMDSDVPWIPLKNKPSDQATIYYFDIDPIKEEMPVWYIPSKRFFKVDSHIALQQLNGQLGNNENIDSELVSKRLKTYAKVHESQKQSLALLEEASHDYITPEYLTACIREIMDEDTIVLNEGISNYPTISNHLNVNQSGTLFGSGAGSLGWNGGAAIGVKLAKPDKTVISLTGDGAYMFSIPSTVHWMANRYNTPFLTVIYNNHGWKSPKLSTLGVHPTGIAQQTNEFFVDFTPVADLSKIAEAAGGAFAKSVKDPEQLQDALKECLQAVKEGRSAVLDVHLLTVVSEGERKEESNKEDLQAIK</sequence>
<dbReference type="GO" id="GO:0009099">
    <property type="term" value="P:L-valine biosynthetic process"/>
    <property type="evidence" value="ECO:0007669"/>
    <property type="project" value="TreeGrafter"/>
</dbReference>
<evidence type="ECO:0000259" key="5">
    <source>
        <dbReference type="Pfam" id="PF02775"/>
    </source>
</evidence>
<dbReference type="OrthoDB" id="2443624at2"/>
<dbReference type="PANTHER" id="PTHR18968">
    <property type="entry name" value="THIAMINE PYROPHOSPHATE ENZYMES"/>
    <property type="match status" value="1"/>
</dbReference>
<dbReference type="EMBL" id="VYKL01000018">
    <property type="protein sequence ID" value="KAA9023795.1"/>
    <property type="molecule type" value="Genomic_DNA"/>
</dbReference>
<dbReference type="SUPFAM" id="SSF52518">
    <property type="entry name" value="Thiamin diphosphate-binding fold (THDP-binding)"/>
    <property type="match status" value="2"/>
</dbReference>
<dbReference type="CDD" id="cd02002">
    <property type="entry name" value="TPP_BFDC"/>
    <property type="match status" value="1"/>
</dbReference>
<reference evidence="7 8" key="1">
    <citation type="submission" date="2019-09" db="EMBL/GenBank/DDBJ databases">
        <title>Whole genome sequences of isolates from the Mars Exploration Rovers.</title>
        <authorList>
            <person name="Seuylemezian A."/>
            <person name="Vaishampayan P."/>
        </authorList>
    </citation>
    <scope>NUCLEOTIDE SEQUENCE [LARGE SCALE GENOMIC DNA]</scope>
    <source>
        <strain evidence="7 8">MER_TA_151</strain>
    </source>
</reference>
<dbReference type="InterPro" id="IPR045229">
    <property type="entry name" value="TPP_enz"/>
</dbReference>
<dbReference type="InterPro" id="IPR029035">
    <property type="entry name" value="DHS-like_NAD/FAD-binding_dom"/>
</dbReference>
<dbReference type="GO" id="GO:0000287">
    <property type="term" value="F:magnesium ion binding"/>
    <property type="evidence" value="ECO:0007669"/>
    <property type="project" value="InterPro"/>
</dbReference>
<dbReference type="GO" id="GO:0030976">
    <property type="term" value="F:thiamine pyrophosphate binding"/>
    <property type="evidence" value="ECO:0007669"/>
    <property type="project" value="InterPro"/>
</dbReference>
<organism evidence="7 8">
    <name type="scientific">Niallia endozanthoxylica</name>
    <dbReference type="NCBI Taxonomy" id="2036016"/>
    <lineage>
        <taxon>Bacteria</taxon>
        <taxon>Bacillati</taxon>
        <taxon>Bacillota</taxon>
        <taxon>Bacilli</taxon>
        <taxon>Bacillales</taxon>
        <taxon>Bacillaceae</taxon>
        <taxon>Niallia</taxon>
    </lineage>
</organism>
<comment type="caution">
    <text evidence="7">The sequence shown here is derived from an EMBL/GenBank/DDBJ whole genome shotgun (WGS) entry which is preliminary data.</text>
</comment>
<dbReference type="SUPFAM" id="SSF52467">
    <property type="entry name" value="DHS-like NAD/FAD-binding domain"/>
    <property type="match status" value="1"/>
</dbReference>
<dbReference type="NCBIfam" id="NF006203">
    <property type="entry name" value="PRK08327.1"/>
    <property type="match status" value="1"/>
</dbReference>
<dbReference type="PANTHER" id="PTHR18968:SF164">
    <property type="entry name" value="PYRUVATE DECARBOXYLASE"/>
    <property type="match status" value="1"/>
</dbReference>
<comment type="similarity">
    <text evidence="1 3">Belongs to the TPP enzyme family.</text>
</comment>
<evidence type="ECO:0000256" key="1">
    <source>
        <dbReference type="ARBA" id="ARBA00007812"/>
    </source>
</evidence>
<dbReference type="GO" id="GO:0005948">
    <property type="term" value="C:acetolactate synthase complex"/>
    <property type="evidence" value="ECO:0007669"/>
    <property type="project" value="TreeGrafter"/>
</dbReference>
<dbReference type="PROSITE" id="PS00187">
    <property type="entry name" value="TPP_ENZYMES"/>
    <property type="match status" value="1"/>
</dbReference>
<dbReference type="GO" id="GO:0003984">
    <property type="term" value="F:acetolactate synthase activity"/>
    <property type="evidence" value="ECO:0007669"/>
    <property type="project" value="TreeGrafter"/>
</dbReference>
<dbReference type="InterPro" id="IPR000399">
    <property type="entry name" value="TPP-bd_CS"/>
</dbReference>
<dbReference type="Pfam" id="PF00205">
    <property type="entry name" value="TPP_enzyme_M"/>
    <property type="match status" value="1"/>
</dbReference>
<name>A0A5J5HTV7_9BACI</name>
<evidence type="ECO:0000313" key="7">
    <source>
        <dbReference type="EMBL" id="KAA9023795.1"/>
    </source>
</evidence>
<evidence type="ECO:0000256" key="2">
    <source>
        <dbReference type="ARBA" id="ARBA00023052"/>
    </source>
</evidence>
<feature type="domain" description="Thiamine pyrophosphate enzyme TPP-binding" evidence="5">
    <location>
        <begin position="414"/>
        <end position="565"/>
    </location>
</feature>
<dbReference type="InterPro" id="IPR012001">
    <property type="entry name" value="Thiamin_PyroP_enz_TPP-bd_dom"/>
</dbReference>
<dbReference type="InterPro" id="IPR029061">
    <property type="entry name" value="THDP-binding"/>
</dbReference>
<dbReference type="InterPro" id="IPR012000">
    <property type="entry name" value="Thiamin_PyroP_enz_cen_dom"/>
</dbReference>
<feature type="domain" description="Thiamine pyrophosphate enzyme N-terminal TPP-binding" evidence="6">
    <location>
        <begin position="3"/>
        <end position="131"/>
    </location>
</feature>
<keyword evidence="2 3" id="KW-0786">Thiamine pyrophosphate</keyword>
<dbReference type="CDD" id="cd07035">
    <property type="entry name" value="TPP_PYR_POX_like"/>
    <property type="match status" value="1"/>
</dbReference>
<dbReference type="Gene3D" id="3.40.50.1220">
    <property type="entry name" value="TPP-binding domain"/>
    <property type="match status" value="1"/>
</dbReference>
<accession>A0A5J5HTV7</accession>
<protein>
    <submittedName>
        <fullName evidence="7">Thiamine pyrophosphate-requiring protein</fullName>
    </submittedName>
</protein>
<evidence type="ECO:0000256" key="3">
    <source>
        <dbReference type="RuleBase" id="RU362132"/>
    </source>
</evidence>
<gene>
    <name evidence="7" type="ORF">F4V44_11640</name>
</gene>
<dbReference type="AlphaFoldDB" id="A0A5J5HTV7"/>
<dbReference type="Pfam" id="PF02775">
    <property type="entry name" value="TPP_enzyme_C"/>
    <property type="match status" value="1"/>
</dbReference>
<dbReference type="Gene3D" id="3.40.50.970">
    <property type="match status" value="2"/>
</dbReference>